<evidence type="ECO:0000256" key="10">
    <source>
        <dbReference type="ARBA" id="ARBA00022723"/>
    </source>
</evidence>
<feature type="transmembrane region" description="Helical" evidence="21">
    <location>
        <begin position="20"/>
        <end position="37"/>
    </location>
</feature>
<keyword evidence="13 21" id="KW-1133">Transmembrane helix</keyword>
<feature type="domain" description="Xylosyltransferase C-terminal" evidence="22">
    <location>
        <begin position="503"/>
        <end position="698"/>
    </location>
</feature>
<evidence type="ECO:0000313" key="23">
    <source>
        <dbReference type="EMBL" id="CAB3267814.1"/>
    </source>
</evidence>
<feature type="region of interest" description="Disordered" evidence="20">
    <location>
        <begin position="864"/>
        <end position="886"/>
    </location>
</feature>
<keyword evidence="7" id="KW-0328">Glycosyltransferase</keyword>
<dbReference type="PANTHER" id="PTHR46025:SF3">
    <property type="entry name" value="XYLOSYLTRANSFERASE OXT"/>
    <property type="match status" value="1"/>
</dbReference>
<evidence type="ECO:0000256" key="13">
    <source>
        <dbReference type="ARBA" id="ARBA00022989"/>
    </source>
</evidence>
<evidence type="ECO:0000256" key="11">
    <source>
        <dbReference type="ARBA" id="ARBA00022824"/>
    </source>
</evidence>
<sequence length="886" mass="102662">MYSKLILIRFMKRILRKWKLYLYIIMFFLLVQALIALQTNPNLLEEEEMRRVKEMQKMRQDQLAKAMLQGEKSHLAKFEKDGVDIFNPKDPRFREQFLQHADKNTGVLEDPGDKEFGNKQISNLTKSNLIEEIHFEDDELPNEKVKFAPKCEVTLKDAQSAIFRAKSEACKQEIADTACKHQEKMLLPKSMNRRCPHENKFAFDAPMPASFSESLRPVRICFMLVVHGRAFRQFKRLLRVIYHRDHFYYIHVDKRSDYLFREIKKVIKQYPNVVVAPWRMATIWGGSSLLQMLLRSMSDVLRLWTKWDFFINLSALDFPIESDEKLINFLATYRDKNFMKSHGRDDEKFIRKQGLNRLFVECEQHMWRLGERDLPEGIIVNGGSDWVALNREICEYAIRGKDDLLTDLKHWYKYTLLPAESFFHTLVQNSEKCESFVDNNLRVTNWNRARGCKCQYKHIVDWCGCSPNDFYPSDLGRLQTSRPVFFARKFEEIINQEVVNHLDFKIYGKYPSGTPGLNSYWESCYDHADGASSVGDSFLTHYSSFARLGLKEINSHLTKNNPQPDACQLHVDRILQVEMHKQREQFMGYIVTVETTWRSLTERKDNVEISDPDKSVQMQVFVSPQSTLRITDKSSELASRLEGAAVGTNWDVKELTLRDWGGIIGPNSDVHLVARWRRAEEDFVVTVVAIDPLNVVSDYNDFRTPAKAAGVTETPLSLRKPMRPGKWTIRFYVQRQFNNICAEINFFVAPLEFVASLPGGASLSVDNMGIVDDTTVNAASRNLYTMRTTLNLKKDERAAEKLVLNSKYTAGPKLQSWVDDVIVLAWTAKEYCTVAESPAEWTEKQPKSCYSQRQITPSRCADVSWSSFSPDPKSELGRVKSNGRIR</sequence>
<evidence type="ECO:0000256" key="17">
    <source>
        <dbReference type="ARBA" id="ARBA00023180"/>
    </source>
</evidence>
<keyword evidence="8 23" id="KW-0808">Transferase</keyword>
<dbReference type="InterPro" id="IPR043538">
    <property type="entry name" value="XYLT"/>
</dbReference>
<evidence type="ECO:0000256" key="15">
    <source>
        <dbReference type="ARBA" id="ARBA00023136"/>
    </source>
</evidence>
<comment type="subcellular location">
    <subcellularLocation>
        <location evidence="2">Endoplasmic reticulum membrane</location>
        <topology evidence="2">Single-pass type II membrane protein</topology>
    </subcellularLocation>
    <subcellularLocation>
        <location evidence="1">Golgi apparatus membrane</location>
        <topology evidence="1">Single-pass type II membrane protein</topology>
    </subcellularLocation>
</comment>
<keyword evidence="11" id="KW-0256">Endoplasmic reticulum</keyword>
<dbReference type="Pfam" id="PF02485">
    <property type="entry name" value="Branch"/>
    <property type="match status" value="1"/>
</dbReference>
<dbReference type="GO" id="GO:0050650">
    <property type="term" value="P:chondroitin sulfate proteoglycan biosynthetic process"/>
    <property type="evidence" value="ECO:0007669"/>
    <property type="project" value="TreeGrafter"/>
</dbReference>
<evidence type="ECO:0000256" key="9">
    <source>
        <dbReference type="ARBA" id="ARBA00022692"/>
    </source>
</evidence>
<keyword evidence="12" id="KW-0735">Signal-anchor</keyword>
<gene>
    <name evidence="23" type="primary">Xylt1</name>
</gene>
<dbReference type="EMBL" id="LR791952">
    <property type="protein sequence ID" value="CAB3267814.1"/>
    <property type="molecule type" value="mRNA"/>
</dbReference>
<accession>A0A6F9DWI8</accession>
<evidence type="ECO:0000259" key="22">
    <source>
        <dbReference type="Pfam" id="PF12529"/>
    </source>
</evidence>
<dbReference type="InterPro" id="IPR003406">
    <property type="entry name" value="Glyco_trans_14"/>
</dbReference>
<evidence type="ECO:0000256" key="8">
    <source>
        <dbReference type="ARBA" id="ARBA00022679"/>
    </source>
</evidence>
<dbReference type="GO" id="GO:0046872">
    <property type="term" value="F:metal ion binding"/>
    <property type="evidence" value="ECO:0007669"/>
    <property type="project" value="UniProtKB-KW"/>
</dbReference>
<proteinExistence type="evidence at transcript level"/>
<evidence type="ECO:0000256" key="21">
    <source>
        <dbReference type="SAM" id="Phobius"/>
    </source>
</evidence>
<evidence type="ECO:0000256" key="19">
    <source>
        <dbReference type="ARBA" id="ARBA00047847"/>
    </source>
</evidence>
<organism evidence="23">
    <name type="scientific">Phallusia mammillata</name>
    <dbReference type="NCBI Taxonomy" id="59560"/>
    <lineage>
        <taxon>Eukaryota</taxon>
        <taxon>Metazoa</taxon>
        <taxon>Chordata</taxon>
        <taxon>Tunicata</taxon>
        <taxon>Ascidiacea</taxon>
        <taxon>Phlebobranchia</taxon>
        <taxon>Ascidiidae</taxon>
        <taxon>Phallusia</taxon>
    </lineage>
</organism>
<comment type="similarity">
    <text evidence="5">Belongs to the glycosyltransferase 14 family. XylT subfamily.</text>
</comment>
<keyword evidence="15 21" id="KW-0472">Membrane</keyword>
<keyword evidence="10" id="KW-0479">Metal-binding</keyword>
<keyword evidence="9 21" id="KW-0812">Transmembrane</keyword>
<protein>
    <recommendedName>
        <fullName evidence="6">protein xylosyltransferase</fullName>
        <ecNumber evidence="6">2.4.2.26</ecNumber>
    </recommendedName>
    <alternativeName>
        <fullName evidence="18">Peptide O-xylosyltransferase</fullName>
    </alternativeName>
</protein>
<reference evidence="23" key="1">
    <citation type="submission" date="2020-04" db="EMBL/GenBank/DDBJ databases">
        <authorList>
            <person name="Neveu A P."/>
        </authorList>
    </citation>
    <scope>NUCLEOTIDE SEQUENCE</scope>
    <source>
        <tissue evidence="23">Whole embryo</tissue>
    </source>
</reference>
<name>A0A6F9DWI8_9ASCI</name>
<evidence type="ECO:0000256" key="14">
    <source>
        <dbReference type="ARBA" id="ARBA00023034"/>
    </source>
</evidence>
<dbReference type="InterPro" id="IPR024448">
    <property type="entry name" value="XylT_C"/>
</dbReference>
<evidence type="ECO:0000256" key="7">
    <source>
        <dbReference type="ARBA" id="ARBA00022676"/>
    </source>
</evidence>
<dbReference type="UniPathway" id="UPA00755"/>
<dbReference type="GO" id="GO:0015012">
    <property type="term" value="P:heparan sulfate proteoglycan biosynthetic process"/>
    <property type="evidence" value="ECO:0007669"/>
    <property type="project" value="UniProtKB-UniPathway"/>
</dbReference>
<dbReference type="GO" id="GO:0005789">
    <property type="term" value="C:endoplasmic reticulum membrane"/>
    <property type="evidence" value="ECO:0007669"/>
    <property type="project" value="UniProtKB-SubCell"/>
</dbReference>
<evidence type="ECO:0000256" key="3">
    <source>
        <dbReference type="ARBA" id="ARBA00004840"/>
    </source>
</evidence>
<evidence type="ECO:0000256" key="5">
    <source>
        <dbReference type="ARBA" id="ARBA00010195"/>
    </source>
</evidence>
<evidence type="ECO:0000256" key="16">
    <source>
        <dbReference type="ARBA" id="ARBA00023157"/>
    </source>
</evidence>
<comment type="catalytic activity">
    <reaction evidence="19">
        <text>UDP-alpha-D-xylose + L-seryl-[protein] = 3-O-(beta-D-xylosyl)-L-seryl-[protein] + UDP + H(+)</text>
        <dbReference type="Rhea" id="RHEA:50192"/>
        <dbReference type="Rhea" id="RHEA-COMP:9863"/>
        <dbReference type="Rhea" id="RHEA-COMP:12567"/>
        <dbReference type="ChEBI" id="CHEBI:15378"/>
        <dbReference type="ChEBI" id="CHEBI:29999"/>
        <dbReference type="ChEBI" id="CHEBI:57632"/>
        <dbReference type="ChEBI" id="CHEBI:58223"/>
        <dbReference type="ChEBI" id="CHEBI:132085"/>
        <dbReference type="EC" id="2.4.2.26"/>
    </reaction>
</comment>
<keyword evidence="16" id="KW-1015">Disulfide bond</keyword>
<evidence type="ECO:0000256" key="4">
    <source>
        <dbReference type="ARBA" id="ARBA00005093"/>
    </source>
</evidence>
<dbReference type="UniPathway" id="UPA00756"/>
<dbReference type="GO" id="GO:0000139">
    <property type="term" value="C:Golgi membrane"/>
    <property type="evidence" value="ECO:0007669"/>
    <property type="project" value="UniProtKB-SubCell"/>
</dbReference>
<dbReference type="Pfam" id="PF12529">
    <property type="entry name" value="Xylo_C"/>
    <property type="match status" value="1"/>
</dbReference>
<keyword evidence="17" id="KW-0325">Glycoprotein</keyword>
<evidence type="ECO:0000256" key="6">
    <source>
        <dbReference type="ARBA" id="ARBA00011972"/>
    </source>
</evidence>
<dbReference type="GO" id="GO:0030158">
    <property type="term" value="F:protein xylosyltransferase activity"/>
    <property type="evidence" value="ECO:0007669"/>
    <property type="project" value="UniProtKB-EC"/>
</dbReference>
<dbReference type="EC" id="2.4.2.26" evidence="6"/>
<dbReference type="PANTHER" id="PTHR46025">
    <property type="entry name" value="XYLOSYLTRANSFERASE OXT"/>
    <property type="match status" value="1"/>
</dbReference>
<evidence type="ECO:0000256" key="12">
    <source>
        <dbReference type="ARBA" id="ARBA00022968"/>
    </source>
</evidence>
<dbReference type="AlphaFoldDB" id="A0A6F9DWI8"/>
<evidence type="ECO:0000256" key="1">
    <source>
        <dbReference type="ARBA" id="ARBA00004323"/>
    </source>
</evidence>
<comment type="pathway">
    <text evidence="3">Glycan metabolism; chondroitin sulfate biosynthesis.</text>
</comment>
<evidence type="ECO:0000256" key="20">
    <source>
        <dbReference type="SAM" id="MobiDB-lite"/>
    </source>
</evidence>
<evidence type="ECO:0000256" key="2">
    <source>
        <dbReference type="ARBA" id="ARBA00004648"/>
    </source>
</evidence>
<evidence type="ECO:0000256" key="18">
    <source>
        <dbReference type="ARBA" id="ARBA00042865"/>
    </source>
</evidence>
<comment type="pathway">
    <text evidence="4">Glycan metabolism; heparan sulfate biosynthesis.</text>
</comment>
<keyword evidence="14" id="KW-0333">Golgi apparatus</keyword>